<dbReference type="PRINTS" id="PR00111">
    <property type="entry name" value="ABHYDROLASE"/>
</dbReference>
<dbReference type="PANTHER" id="PTHR43433:SF5">
    <property type="entry name" value="AB HYDROLASE-1 DOMAIN-CONTAINING PROTEIN"/>
    <property type="match status" value="1"/>
</dbReference>
<evidence type="ECO:0000313" key="5">
    <source>
        <dbReference type="Proteomes" id="UP000515955"/>
    </source>
</evidence>
<dbReference type="KEGG" id="srhi:H9L12_03535"/>
<organism evidence="4 5">
    <name type="scientific">Sphingomonas rhizophila</name>
    <dbReference type="NCBI Taxonomy" id="2071607"/>
    <lineage>
        <taxon>Bacteria</taxon>
        <taxon>Pseudomonadati</taxon>
        <taxon>Pseudomonadota</taxon>
        <taxon>Alphaproteobacteria</taxon>
        <taxon>Sphingomonadales</taxon>
        <taxon>Sphingomonadaceae</taxon>
        <taxon>Sphingomonas</taxon>
    </lineage>
</organism>
<reference evidence="4 5" key="1">
    <citation type="submission" date="2020-08" db="EMBL/GenBank/DDBJ databases">
        <title>Genome sequence of Sphingomonas rhizophila KACC 19189T.</title>
        <authorList>
            <person name="Hyun D.-W."/>
            <person name="Bae J.-W."/>
        </authorList>
    </citation>
    <scope>NUCLEOTIDE SEQUENCE [LARGE SCALE GENOMIC DNA]</scope>
    <source>
        <strain evidence="4 5">KACC 19189</strain>
    </source>
</reference>
<dbReference type="Proteomes" id="UP000515955">
    <property type="component" value="Chromosome"/>
</dbReference>
<evidence type="ECO:0000313" key="4">
    <source>
        <dbReference type="EMBL" id="QNN65651.1"/>
    </source>
</evidence>
<feature type="chain" id="PRO_5028972609" evidence="2">
    <location>
        <begin position="24"/>
        <end position="281"/>
    </location>
</feature>
<evidence type="ECO:0000256" key="1">
    <source>
        <dbReference type="SAM" id="MobiDB-lite"/>
    </source>
</evidence>
<evidence type="ECO:0000259" key="3">
    <source>
        <dbReference type="Pfam" id="PF00561"/>
    </source>
</evidence>
<dbReference type="GO" id="GO:0016787">
    <property type="term" value="F:hydrolase activity"/>
    <property type="evidence" value="ECO:0007669"/>
    <property type="project" value="UniProtKB-KW"/>
</dbReference>
<dbReference type="RefSeq" id="WP_187542636.1">
    <property type="nucleotide sequence ID" value="NZ_CP060717.1"/>
</dbReference>
<keyword evidence="4" id="KW-0378">Hydrolase</keyword>
<evidence type="ECO:0000256" key="2">
    <source>
        <dbReference type="SAM" id="SignalP"/>
    </source>
</evidence>
<dbReference type="Pfam" id="PF00561">
    <property type="entry name" value="Abhydrolase_1"/>
    <property type="match status" value="1"/>
</dbReference>
<feature type="signal peptide" evidence="2">
    <location>
        <begin position="1"/>
        <end position="23"/>
    </location>
</feature>
<dbReference type="SUPFAM" id="SSF53474">
    <property type="entry name" value="alpha/beta-Hydrolases"/>
    <property type="match status" value="1"/>
</dbReference>
<accession>A0A7G9SCS6</accession>
<dbReference type="Gene3D" id="3.40.50.1820">
    <property type="entry name" value="alpha/beta hydrolase"/>
    <property type="match status" value="1"/>
</dbReference>
<feature type="region of interest" description="Disordered" evidence="1">
    <location>
        <begin position="258"/>
        <end position="281"/>
    </location>
</feature>
<feature type="compositionally biased region" description="Polar residues" evidence="1">
    <location>
        <begin position="265"/>
        <end position="281"/>
    </location>
</feature>
<proteinExistence type="predicted"/>
<dbReference type="InterPro" id="IPR029058">
    <property type="entry name" value="AB_hydrolase_fold"/>
</dbReference>
<dbReference type="PANTHER" id="PTHR43433">
    <property type="entry name" value="HYDROLASE, ALPHA/BETA FOLD FAMILY PROTEIN"/>
    <property type="match status" value="1"/>
</dbReference>
<dbReference type="InterPro" id="IPR050471">
    <property type="entry name" value="AB_hydrolase"/>
</dbReference>
<dbReference type="AlphaFoldDB" id="A0A7G9SCS6"/>
<protein>
    <submittedName>
        <fullName evidence="4">Alpha/beta hydrolase</fullName>
    </submittedName>
</protein>
<keyword evidence="5" id="KW-1185">Reference proteome</keyword>
<gene>
    <name evidence="4" type="ORF">H9L12_03535</name>
</gene>
<keyword evidence="2" id="KW-0732">Signal</keyword>
<dbReference type="InterPro" id="IPR000073">
    <property type="entry name" value="AB_hydrolase_1"/>
</dbReference>
<dbReference type="EMBL" id="CP060717">
    <property type="protein sequence ID" value="QNN65651.1"/>
    <property type="molecule type" value="Genomic_DNA"/>
</dbReference>
<sequence length="281" mass="31025">MTIRRNIAVLILSNLLIAAPVAAKPATAPGKLVNVNGITMHYQERGSGEPLLLLHGFGMCGFNDWAHVVDALARNHRVIMPDLRGHGWSTNPSNRFSMRQSADDIRALLDQLGLRRVKAMGISAGGMTLLHLSIKHPERLESMVLIGATNAFPQQARNRVRTMSFDTESTEMRGYLSACTSRGDDQARGLMKQMRGFANSYDDMNLTSADLAKVRARTLILHGDRDEFFPIDIPVTLYKAIPSAQLWVVPNGDHVPIHGHGPRNSFASPRTSSTVRRSNPR</sequence>
<name>A0A7G9SCS6_9SPHN</name>
<feature type="domain" description="AB hydrolase-1" evidence="3">
    <location>
        <begin position="50"/>
        <end position="156"/>
    </location>
</feature>